<dbReference type="Proteomes" id="UP000605805">
    <property type="component" value="Unassembled WGS sequence"/>
</dbReference>
<evidence type="ECO:0000256" key="1">
    <source>
        <dbReference type="SAM" id="Phobius"/>
    </source>
</evidence>
<sequence>MDKSKILNVLTSMIFILIFSAISTFVPREYFGIVFAIYLVSVLVIMLIVPRFMMRKRSAKIVHKGSILMRSRQKEVIEVLARDRMLSAELKSQGIRMLGTMILPIVIWFVLSIPLLNIIVPPTATQNAIETFLRYVIFYSVLFGVMYILRYILMPKRLIIPVFEFEVRESGIVGPGALAIPFPLDTERYEISYDVRRSYVEIYDRRTKQAFRLYTSDVYKLKNIIEKHAIKGRSRES</sequence>
<dbReference type="EMBL" id="DQTV01000071">
    <property type="protein sequence ID" value="HIP57183.1"/>
    <property type="molecule type" value="Genomic_DNA"/>
</dbReference>
<dbReference type="AlphaFoldDB" id="A0A832YXV9"/>
<feature type="transmembrane region" description="Helical" evidence="1">
    <location>
        <begin position="132"/>
        <end position="153"/>
    </location>
</feature>
<gene>
    <name evidence="2" type="ORF">EYH02_03825</name>
</gene>
<protein>
    <submittedName>
        <fullName evidence="2">DUF2208 domain-containing protein</fullName>
    </submittedName>
</protein>
<accession>A0A832YXV9</accession>
<dbReference type="InterPro" id="IPR009198">
    <property type="entry name" value="UCP014484_TM"/>
</dbReference>
<comment type="caution">
    <text evidence="2">The sequence shown here is derived from an EMBL/GenBank/DDBJ whole genome shotgun (WGS) entry which is preliminary data.</text>
</comment>
<reference evidence="2" key="1">
    <citation type="journal article" date="2020" name="ISME J.">
        <title>Gammaproteobacteria mediating utilization of methyl-, sulfur- and petroleum organic compounds in deep ocean hydrothermal plumes.</title>
        <authorList>
            <person name="Zhou Z."/>
            <person name="Liu Y."/>
            <person name="Pan J."/>
            <person name="Cron B.R."/>
            <person name="Toner B.M."/>
            <person name="Anantharaman K."/>
            <person name="Breier J.A."/>
            <person name="Dick G.J."/>
            <person name="Li M."/>
        </authorList>
    </citation>
    <scope>NUCLEOTIDE SEQUENCE</scope>
    <source>
        <strain evidence="2">SZUA-1435</strain>
    </source>
</reference>
<feature type="transmembrane region" description="Helical" evidence="1">
    <location>
        <begin position="7"/>
        <end position="26"/>
    </location>
</feature>
<keyword evidence="1" id="KW-0472">Membrane</keyword>
<organism evidence="2 3">
    <name type="scientific">Ignisphaera aggregans</name>
    <dbReference type="NCBI Taxonomy" id="334771"/>
    <lineage>
        <taxon>Archaea</taxon>
        <taxon>Thermoproteota</taxon>
        <taxon>Thermoprotei</taxon>
        <taxon>Desulfurococcales</taxon>
        <taxon>Desulfurococcaceae</taxon>
        <taxon>Ignisphaera</taxon>
    </lineage>
</organism>
<keyword evidence="1" id="KW-1133">Transmembrane helix</keyword>
<proteinExistence type="predicted"/>
<name>A0A832YXV9_9CREN</name>
<keyword evidence="1" id="KW-0812">Transmembrane</keyword>
<evidence type="ECO:0000313" key="3">
    <source>
        <dbReference type="Proteomes" id="UP000605805"/>
    </source>
</evidence>
<feature type="transmembrane region" description="Helical" evidence="1">
    <location>
        <begin position="101"/>
        <end position="120"/>
    </location>
</feature>
<evidence type="ECO:0000313" key="2">
    <source>
        <dbReference type="EMBL" id="HIP57183.1"/>
    </source>
</evidence>
<dbReference type="Pfam" id="PF09973">
    <property type="entry name" value="DUF2208"/>
    <property type="match status" value="1"/>
</dbReference>
<feature type="transmembrane region" description="Helical" evidence="1">
    <location>
        <begin position="32"/>
        <end position="54"/>
    </location>
</feature>